<protein>
    <submittedName>
        <fullName evidence="1">Uncharacterized protein</fullName>
    </submittedName>
</protein>
<evidence type="ECO:0000313" key="1">
    <source>
        <dbReference type="EMBL" id="KAK0542188.1"/>
    </source>
</evidence>
<sequence>MSSLPPEDGPDWARGGMSGSVSLLASTVHPQVRDVLSDANLAGSQMGEAMVRAHKLQLDLRQQQEHANRKLINGRGEDIHLPIRQDQSPSETMQRKGSDLFSQAAFQIAAELDRAGDESAQVLSEKAPVLPSQFRSAVLGFAQLPYVAVSRTLLYAARVASVQRLDRTLKSALPIDLTEESSTKRQKTEHQSSDEIDEWIIRNEKYMRARLILDEPAVNGDPVHSADDDVSLLGIDRSSSHWQHFMVRLGRDAAHVFGPSSEPEGHITLVRPPKADLPGLLLLDAHRKDQIKINTLAPFVRRFDSMTGGILNGLDWKNVI</sequence>
<dbReference type="Proteomes" id="UP001176517">
    <property type="component" value="Unassembled WGS sequence"/>
</dbReference>
<accession>A0AAN6JNN5</accession>
<gene>
    <name evidence="1" type="ORF">OC846_006812</name>
</gene>
<name>A0AAN6JNN5_9BASI</name>
<proteinExistence type="predicted"/>
<organism evidence="1 2">
    <name type="scientific">Tilletia horrida</name>
    <dbReference type="NCBI Taxonomy" id="155126"/>
    <lineage>
        <taxon>Eukaryota</taxon>
        <taxon>Fungi</taxon>
        <taxon>Dikarya</taxon>
        <taxon>Basidiomycota</taxon>
        <taxon>Ustilaginomycotina</taxon>
        <taxon>Exobasidiomycetes</taxon>
        <taxon>Tilletiales</taxon>
        <taxon>Tilletiaceae</taxon>
        <taxon>Tilletia</taxon>
    </lineage>
</organism>
<comment type="caution">
    <text evidence="1">The sequence shown here is derived from an EMBL/GenBank/DDBJ whole genome shotgun (WGS) entry which is preliminary data.</text>
</comment>
<dbReference type="AlphaFoldDB" id="A0AAN6JNN5"/>
<reference evidence="1" key="1">
    <citation type="journal article" date="2023" name="PhytoFront">
        <title>Draft Genome Resources of Seven Strains of Tilletia horrida, Causal Agent of Kernel Smut of Rice.</title>
        <authorList>
            <person name="Khanal S."/>
            <person name="Antony Babu S."/>
            <person name="Zhou X.G."/>
        </authorList>
    </citation>
    <scope>NUCLEOTIDE SEQUENCE</scope>
    <source>
        <strain evidence="1">TX6</strain>
    </source>
</reference>
<dbReference type="EMBL" id="JAPDMZ010000597">
    <property type="protein sequence ID" value="KAK0542188.1"/>
    <property type="molecule type" value="Genomic_DNA"/>
</dbReference>
<feature type="non-terminal residue" evidence="1">
    <location>
        <position position="320"/>
    </location>
</feature>
<evidence type="ECO:0000313" key="2">
    <source>
        <dbReference type="Proteomes" id="UP001176517"/>
    </source>
</evidence>
<keyword evidence="2" id="KW-1185">Reference proteome</keyword>